<dbReference type="InterPro" id="IPR013785">
    <property type="entry name" value="Aldolase_TIM"/>
</dbReference>
<dbReference type="EMBL" id="UINC01085021">
    <property type="protein sequence ID" value="SVC32174.1"/>
    <property type="molecule type" value="Genomic_DNA"/>
</dbReference>
<evidence type="ECO:0000313" key="6">
    <source>
        <dbReference type="EMBL" id="SVC32174.1"/>
    </source>
</evidence>
<keyword evidence="4" id="KW-0411">Iron-sulfur</keyword>
<proteinExistence type="predicted"/>
<dbReference type="GO" id="GO:0046872">
    <property type="term" value="F:metal ion binding"/>
    <property type="evidence" value="ECO:0007669"/>
    <property type="project" value="UniProtKB-KW"/>
</dbReference>
<keyword evidence="2" id="KW-0479">Metal-binding</keyword>
<feature type="domain" description="Radical SAM core" evidence="5">
    <location>
        <begin position="12"/>
        <end position="153"/>
    </location>
</feature>
<keyword evidence="3" id="KW-0408">Iron</keyword>
<dbReference type="CDD" id="cd01335">
    <property type="entry name" value="Radical_SAM"/>
    <property type="match status" value="1"/>
</dbReference>
<dbReference type="InterPro" id="IPR058240">
    <property type="entry name" value="rSAM_sf"/>
</dbReference>
<protein>
    <recommendedName>
        <fullName evidence="5">Radical SAM core domain-containing protein</fullName>
    </recommendedName>
</protein>
<dbReference type="AlphaFoldDB" id="A0A382L5G9"/>
<organism evidence="6">
    <name type="scientific">marine metagenome</name>
    <dbReference type="NCBI Taxonomy" id="408172"/>
    <lineage>
        <taxon>unclassified sequences</taxon>
        <taxon>metagenomes</taxon>
        <taxon>ecological metagenomes</taxon>
    </lineage>
</organism>
<name>A0A382L5G9_9ZZZZ</name>
<keyword evidence="1" id="KW-0949">S-adenosyl-L-methionine</keyword>
<dbReference type="GO" id="GO:0051536">
    <property type="term" value="F:iron-sulfur cluster binding"/>
    <property type="evidence" value="ECO:0007669"/>
    <property type="project" value="UniProtKB-KW"/>
</dbReference>
<dbReference type="Pfam" id="PF04055">
    <property type="entry name" value="Radical_SAM"/>
    <property type="match status" value="1"/>
</dbReference>
<evidence type="ECO:0000256" key="2">
    <source>
        <dbReference type="ARBA" id="ARBA00022723"/>
    </source>
</evidence>
<evidence type="ECO:0000256" key="3">
    <source>
        <dbReference type="ARBA" id="ARBA00023004"/>
    </source>
</evidence>
<dbReference type="SFLD" id="SFLDS00029">
    <property type="entry name" value="Radical_SAM"/>
    <property type="match status" value="1"/>
</dbReference>
<accession>A0A382L5G9</accession>
<evidence type="ECO:0000256" key="4">
    <source>
        <dbReference type="ARBA" id="ARBA00023014"/>
    </source>
</evidence>
<reference evidence="6" key="1">
    <citation type="submission" date="2018-05" db="EMBL/GenBank/DDBJ databases">
        <authorList>
            <person name="Lanie J.A."/>
            <person name="Ng W.-L."/>
            <person name="Kazmierczak K.M."/>
            <person name="Andrzejewski T.M."/>
            <person name="Davidsen T.M."/>
            <person name="Wayne K.J."/>
            <person name="Tettelin H."/>
            <person name="Glass J.I."/>
            <person name="Rusch D."/>
            <person name="Podicherti R."/>
            <person name="Tsui H.-C.T."/>
            <person name="Winkler M.E."/>
        </authorList>
    </citation>
    <scope>NUCLEOTIDE SEQUENCE</scope>
</reference>
<evidence type="ECO:0000259" key="5">
    <source>
        <dbReference type="Pfam" id="PF04055"/>
    </source>
</evidence>
<dbReference type="Gene3D" id="3.20.20.70">
    <property type="entry name" value="Aldolase class I"/>
    <property type="match status" value="1"/>
</dbReference>
<dbReference type="SUPFAM" id="SSF102114">
    <property type="entry name" value="Radical SAM enzymes"/>
    <property type="match status" value="1"/>
</dbReference>
<gene>
    <name evidence="6" type="ORF">METZ01_LOCUS285028</name>
</gene>
<evidence type="ECO:0000256" key="1">
    <source>
        <dbReference type="ARBA" id="ARBA00022691"/>
    </source>
</evidence>
<dbReference type="InterPro" id="IPR007197">
    <property type="entry name" value="rSAM"/>
</dbReference>
<dbReference type="GO" id="GO:0003824">
    <property type="term" value="F:catalytic activity"/>
    <property type="evidence" value="ECO:0007669"/>
    <property type="project" value="InterPro"/>
</dbReference>
<sequence length="252" mass="29309">MVDTQHQLTLYINDACSKGCSFCFIPDEVKAIDREMSIPMLERLIDEVGAVHFQIQGGEPTEHSQFKEIMHMFAEKNVTFHMLSAILFSESMCDNIVHHINTGTCLAIHPNCAELDEVWGKEDKTRLERWKRNYLRIYEAMFKRTSGYYTFRGDATQWAHNNLSLCYTIPQDLRKNKSKNCVEYLDWLRKEIPNQFHMIRIGLDLNGTYLLHNYEIGDILDGVHELAQRAGFGFFMDCQVPHCINRPGEARP</sequence>